<dbReference type="Gene3D" id="1.10.8.10">
    <property type="entry name" value="DNA helicase RuvA subunit, C-terminal domain"/>
    <property type="match status" value="1"/>
</dbReference>
<proteinExistence type="predicted"/>
<evidence type="ECO:0000313" key="2">
    <source>
        <dbReference type="EMBL" id="KAK9694419.1"/>
    </source>
</evidence>
<dbReference type="EMBL" id="JASJQH010008204">
    <property type="protein sequence ID" value="KAK9694419.1"/>
    <property type="molecule type" value="Genomic_DNA"/>
</dbReference>
<comment type="caution">
    <text evidence="2">The sequence shown here is derived from an EMBL/GenBank/DDBJ whole genome shotgun (WGS) entry which is preliminary data.</text>
</comment>
<evidence type="ECO:0000256" key="1">
    <source>
        <dbReference type="SAM" id="MobiDB-lite"/>
    </source>
</evidence>
<dbReference type="Proteomes" id="UP001479436">
    <property type="component" value="Unassembled WGS sequence"/>
</dbReference>
<sequence>MGFTNATMSQQALARTEFDVGRAVDILCSQSNPSIQREDTSNTHYKINEPAIVTDEIFSTKARKEPTPLSKLDKDLLLDDGFGDFNDYRDFQNGDCSSFWEVPCFPDSTSDTTDVNVSVSNDTTHEFPSLGDFQFPPKHVTKRAISSHYNEPSPHVTPGTLMTRSGAGLSFSSNCLPVAGSQLTPEKKSPPLHSPKGPLKSPVGGLKSQPTQYVTKHANETYFEEFDLLR</sequence>
<accession>A0ABR2VRS7</accession>
<reference evidence="2 3" key="1">
    <citation type="submission" date="2023-04" db="EMBL/GenBank/DDBJ databases">
        <title>Genome of Basidiobolus ranarum AG-B5.</title>
        <authorList>
            <person name="Stajich J.E."/>
            <person name="Carter-House D."/>
            <person name="Gryganskyi A."/>
        </authorList>
    </citation>
    <scope>NUCLEOTIDE SEQUENCE [LARGE SCALE GENOMIC DNA]</scope>
    <source>
        <strain evidence="2 3">AG-B5</strain>
    </source>
</reference>
<organism evidence="2 3">
    <name type="scientific">Basidiobolus ranarum</name>
    <dbReference type="NCBI Taxonomy" id="34480"/>
    <lineage>
        <taxon>Eukaryota</taxon>
        <taxon>Fungi</taxon>
        <taxon>Fungi incertae sedis</taxon>
        <taxon>Zoopagomycota</taxon>
        <taxon>Entomophthoromycotina</taxon>
        <taxon>Basidiobolomycetes</taxon>
        <taxon>Basidiobolales</taxon>
        <taxon>Basidiobolaceae</taxon>
        <taxon>Basidiobolus</taxon>
    </lineage>
</organism>
<feature type="region of interest" description="Disordered" evidence="1">
    <location>
        <begin position="180"/>
        <end position="212"/>
    </location>
</feature>
<evidence type="ECO:0000313" key="3">
    <source>
        <dbReference type="Proteomes" id="UP001479436"/>
    </source>
</evidence>
<gene>
    <name evidence="2" type="ORF">K7432_013431</name>
</gene>
<evidence type="ECO:0008006" key="4">
    <source>
        <dbReference type="Google" id="ProtNLM"/>
    </source>
</evidence>
<protein>
    <recommendedName>
        <fullName evidence="4">UBA domain-containing protein</fullName>
    </recommendedName>
</protein>
<name>A0ABR2VRS7_9FUNG</name>
<keyword evidence="3" id="KW-1185">Reference proteome</keyword>